<dbReference type="GO" id="GO:0019722">
    <property type="term" value="P:calcium-mediated signaling"/>
    <property type="evidence" value="ECO:0007669"/>
    <property type="project" value="InterPro"/>
</dbReference>
<feature type="region of interest" description="Disordered" evidence="2">
    <location>
        <begin position="175"/>
        <end position="267"/>
    </location>
</feature>
<dbReference type="GO" id="GO:0005737">
    <property type="term" value="C:cytoplasm"/>
    <property type="evidence" value="ECO:0007669"/>
    <property type="project" value="TreeGrafter"/>
</dbReference>
<dbReference type="Pfam" id="PF04847">
    <property type="entry name" value="Calcipressin"/>
    <property type="match status" value="1"/>
</dbReference>
<dbReference type="PANTHER" id="PTHR10300:SF14">
    <property type="entry name" value="PROTEIN SARAH"/>
    <property type="match status" value="1"/>
</dbReference>
<evidence type="ECO:0008006" key="5">
    <source>
        <dbReference type="Google" id="ProtNLM"/>
    </source>
</evidence>
<comment type="similarity">
    <text evidence="1">Belongs to the RCAN family.</text>
</comment>
<dbReference type="GO" id="GO:0008597">
    <property type="term" value="F:calcium-dependent protein serine/threonine phosphatase regulator activity"/>
    <property type="evidence" value="ECO:0007669"/>
    <property type="project" value="TreeGrafter"/>
</dbReference>
<keyword evidence="4" id="KW-1185">Reference proteome</keyword>
<dbReference type="GO" id="GO:0005634">
    <property type="term" value="C:nucleus"/>
    <property type="evidence" value="ECO:0007669"/>
    <property type="project" value="TreeGrafter"/>
</dbReference>
<reference evidence="4" key="1">
    <citation type="journal article" date="2018" name="Nat. Microbiol.">
        <title>Leveraging single-cell genomics to expand the fungal tree of life.</title>
        <authorList>
            <person name="Ahrendt S.R."/>
            <person name="Quandt C.A."/>
            <person name="Ciobanu D."/>
            <person name="Clum A."/>
            <person name="Salamov A."/>
            <person name="Andreopoulos B."/>
            <person name="Cheng J.F."/>
            <person name="Woyke T."/>
            <person name="Pelin A."/>
            <person name="Henrissat B."/>
            <person name="Reynolds N.K."/>
            <person name="Benny G.L."/>
            <person name="Smith M.E."/>
            <person name="James T.Y."/>
            <person name="Grigoriev I.V."/>
        </authorList>
    </citation>
    <scope>NUCLEOTIDE SEQUENCE [LARGE SCALE GENOMIC DNA]</scope>
    <source>
        <strain evidence="4">ATCC 52028</strain>
    </source>
</reference>
<dbReference type="EMBL" id="ML014147">
    <property type="protein sequence ID" value="RKP02270.1"/>
    <property type="molecule type" value="Genomic_DNA"/>
</dbReference>
<proteinExistence type="inferred from homology"/>
<dbReference type="AlphaFoldDB" id="A0A4P9XAW3"/>
<gene>
    <name evidence="3" type="ORF">CXG81DRAFT_25049</name>
</gene>
<evidence type="ECO:0000256" key="2">
    <source>
        <dbReference type="SAM" id="MobiDB-lite"/>
    </source>
</evidence>
<evidence type="ECO:0000313" key="4">
    <source>
        <dbReference type="Proteomes" id="UP000274922"/>
    </source>
</evidence>
<name>A0A4P9XAW3_9FUNG</name>
<feature type="compositionally biased region" description="Low complexity" evidence="2">
    <location>
        <begin position="226"/>
        <end position="241"/>
    </location>
</feature>
<dbReference type="OrthoDB" id="17212at2759"/>
<organism evidence="3 4">
    <name type="scientific">Caulochytrium protostelioides</name>
    <dbReference type="NCBI Taxonomy" id="1555241"/>
    <lineage>
        <taxon>Eukaryota</taxon>
        <taxon>Fungi</taxon>
        <taxon>Fungi incertae sedis</taxon>
        <taxon>Chytridiomycota</taxon>
        <taxon>Chytridiomycota incertae sedis</taxon>
        <taxon>Chytridiomycetes</taxon>
        <taxon>Caulochytriales</taxon>
        <taxon>Caulochytriaceae</taxon>
        <taxon>Caulochytrium</taxon>
    </lineage>
</organism>
<dbReference type="Proteomes" id="UP000274922">
    <property type="component" value="Unassembled WGS sequence"/>
</dbReference>
<accession>A0A4P9XAW3</accession>
<evidence type="ECO:0000313" key="3">
    <source>
        <dbReference type="EMBL" id="RKP02270.1"/>
    </source>
</evidence>
<evidence type="ECO:0000256" key="1">
    <source>
        <dbReference type="ARBA" id="ARBA00008209"/>
    </source>
</evidence>
<protein>
    <recommendedName>
        <fullName evidence="5">Calcipressin</fullName>
    </recommendedName>
</protein>
<sequence>MAVRNVPVATNTLILADLPPAAFKDHAAAVFARLTPFGAIARATLLQSMARILIVYRSTPDAVDARAQLDGMPIAVTDDIAAARRVALPETAGPAVAAAAATQAAPDPSLATAVFRIYYGEHTDLDDTTSRLLQLPQLERNFLLSPPGSPVEGWVQGREEGPYVGGHSAIYYESDLDPDDFDLDGGASVSDDARDDGARDDGAAHDSRHMHRGDDDPLSGLRERSPSTSLSSASETEAAPSGDPSGSEPATTDRSAAPRPHRPHRHRPLAAAREAAYSLKPAMSEQNDGRRHILVFHPPAAASSATAATLTPPVVPGWTSPLSAKGTPFPEAPGGFLPAIVIEEHQTTSPAPADADRIAAEVEGTAVHAQRRLPRTALPPR</sequence>
<dbReference type="Gene3D" id="3.30.70.330">
    <property type="match status" value="1"/>
</dbReference>
<dbReference type="PANTHER" id="PTHR10300">
    <property type="entry name" value="CALCIPRESSIN"/>
    <property type="match status" value="1"/>
</dbReference>
<dbReference type="InterPro" id="IPR006931">
    <property type="entry name" value="Calcipressin"/>
</dbReference>
<feature type="compositionally biased region" description="Basic and acidic residues" evidence="2">
    <location>
        <begin position="191"/>
        <end position="225"/>
    </location>
</feature>
<dbReference type="InterPro" id="IPR012677">
    <property type="entry name" value="Nucleotide-bd_a/b_plait_sf"/>
</dbReference>